<dbReference type="EMBL" id="JANAKD010001147">
    <property type="protein sequence ID" value="KAJ3482809.1"/>
    <property type="molecule type" value="Genomic_DNA"/>
</dbReference>
<comment type="caution">
    <text evidence="1">The sequence shown here is derived from an EMBL/GenBank/DDBJ whole genome shotgun (WGS) entry which is preliminary data.</text>
</comment>
<sequence>MEEEEEEEERAVTEEEAAAMVGEVKIRANGLAGAEGMERRVVERGRCDAEMHAIELDGLSGDQFYTVGGTLLTVDMDCGLFHGRLVEQGADAEQPEWLIPVVCQDGPDLGVATHLDPNVQGTGWGQLAHCH</sequence>
<dbReference type="Proteomes" id="UP001148737">
    <property type="component" value="Unassembled WGS sequence"/>
</dbReference>
<accession>A0ACC1QP30</accession>
<organism evidence="1 2">
    <name type="scientific">Lecanicillium saksenae</name>
    <dbReference type="NCBI Taxonomy" id="468837"/>
    <lineage>
        <taxon>Eukaryota</taxon>
        <taxon>Fungi</taxon>
        <taxon>Dikarya</taxon>
        <taxon>Ascomycota</taxon>
        <taxon>Pezizomycotina</taxon>
        <taxon>Sordariomycetes</taxon>
        <taxon>Hypocreomycetidae</taxon>
        <taxon>Hypocreales</taxon>
        <taxon>Cordycipitaceae</taxon>
        <taxon>Lecanicillium</taxon>
    </lineage>
</organism>
<name>A0ACC1QP30_9HYPO</name>
<protein>
    <submittedName>
        <fullName evidence="1">Uncharacterized protein</fullName>
    </submittedName>
</protein>
<keyword evidence="2" id="KW-1185">Reference proteome</keyword>
<reference evidence="1" key="1">
    <citation type="submission" date="2022-07" db="EMBL/GenBank/DDBJ databases">
        <title>Genome Sequence of Lecanicillium saksenae.</title>
        <authorList>
            <person name="Buettner E."/>
        </authorList>
    </citation>
    <scope>NUCLEOTIDE SEQUENCE</scope>
    <source>
        <strain evidence="1">VT-O1</strain>
    </source>
</reference>
<evidence type="ECO:0000313" key="2">
    <source>
        <dbReference type="Proteomes" id="UP001148737"/>
    </source>
</evidence>
<evidence type="ECO:0000313" key="1">
    <source>
        <dbReference type="EMBL" id="KAJ3482809.1"/>
    </source>
</evidence>
<gene>
    <name evidence="1" type="ORF">NLG97_g7469</name>
</gene>
<proteinExistence type="predicted"/>